<sequence length="57" mass="6974">MDNLYILRYYYFQVKFFESTPIEESWFACLKHKEGCWIHMLSLYTVNDGLLMLSTRK</sequence>
<keyword evidence="2" id="KW-1185">Reference proteome</keyword>
<gene>
    <name evidence="1" type="ORF">EV199_3573</name>
</gene>
<name>A0A4Q7MSA3_9BACT</name>
<dbReference type="Proteomes" id="UP000293874">
    <property type="component" value="Unassembled WGS sequence"/>
</dbReference>
<proteinExistence type="predicted"/>
<accession>A0A4Q7MSA3</accession>
<reference evidence="1 2" key="1">
    <citation type="submission" date="2019-02" db="EMBL/GenBank/DDBJ databases">
        <title>Genomic Encyclopedia of Type Strains, Phase IV (KMG-IV): sequencing the most valuable type-strain genomes for metagenomic binning, comparative biology and taxonomic classification.</title>
        <authorList>
            <person name="Goeker M."/>
        </authorList>
    </citation>
    <scope>NUCLEOTIDE SEQUENCE [LARGE SCALE GENOMIC DNA]</scope>
    <source>
        <strain evidence="1 2">DSM 18116</strain>
    </source>
</reference>
<organism evidence="1 2">
    <name type="scientific">Pseudobacter ginsenosidimutans</name>
    <dbReference type="NCBI Taxonomy" id="661488"/>
    <lineage>
        <taxon>Bacteria</taxon>
        <taxon>Pseudomonadati</taxon>
        <taxon>Bacteroidota</taxon>
        <taxon>Chitinophagia</taxon>
        <taxon>Chitinophagales</taxon>
        <taxon>Chitinophagaceae</taxon>
        <taxon>Pseudobacter</taxon>
    </lineage>
</organism>
<dbReference type="AlphaFoldDB" id="A0A4Q7MSA3"/>
<evidence type="ECO:0000313" key="1">
    <source>
        <dbReference type="EMBL" id="RZS71665.1"/>
    </source>
</evidence>
<protein>
    <submittedName>
        <fullName evidence="1">Uncharacterized protein</fullName>
    </submittedName>
</protein>
<dbReference type="EMBL" id="SGXA01000002">
    <property type="protein sequence ID" value="RZS71665.1"/>
    <property type="molecule type" value="Genomic_DNA"/>
</dbReference>
<comment type="caution">
    <text evidence="1">The sequence shown here is derived from an EMBL/GenBank/DDBJ whole genome shotgun (WGS) entry which is preliminary data.</text>
</comment>
<evidence type="ECO:0000313" key="2">
    <source>
        <dbReference type="Proteomes" id="UP000293874"/>
    </source>
</evidence>